<feature type="site" description="Transition state stabilizer" evidence="5 8">
    <location>
        <position position="185"/>
    </location>
</feature>
<feature type="binding site" evidence="5 7">
    <location>
        <begin position="12"/>
        <end position="19"/>
    </location>
    <ligand>
        <name>substrate</name>
    </ligand>
</feature>
<dbReference type="InterPro" id="IPR005952">
    <property type="entry name" value="Phosphogly_mut1"/>
</dbReference>
<dbReference type="GO" id="GO:0004619">
    <property type="term" value="F:phosphoglycerate mutase activity"/>
    <property type="evidence" value="ECO:0007669"/>
    <property type="project" value="UniProtKB-UniRule"/>
</dbReference>
<dbReference type="NCBIfam" id="NF010713">
    <property type="entry name" value="PRK14115.1"/>
    <property type="match status" value="1"/>
</dbReference>
<dbReference type="InterPro" id="IPR029033">
    <property type="entry name" value="His_PPase_superfam"/>
</dbReference>
<evidence type="ECO:0000256" key="4">
    <source>
        <dbReference type="ARBA" id="ARBA00023235"/>
    </source>
</evidence>
<feature type="binding site" evidence="5 7">
    <location>
        <position position="102"/>
    </location>
    <ligand>
        <name>substrate</name>
    </ligand>
</feature>
<keyword evidence="11" id="KW-1185">Reference proteome</keyword>
<feature type="binding site" evidence="5 7">
    <location>
        <position position="64"/>
    </location>
    <ligand>
        <name>substrate</name>
    </ligand>
</feature>
<feature type="binding site" evidence="5 7">
    <location>
        <begin position="25"/>
        <end position="26"/>
    </location>
    <ligand>
        <name>substrate</name>
    </ligand>
</feature>
<comment type="function">
    <text evidence="5 9">Catalyzes the interconversion of 2-phosphoglycerate and 3-phosphoglycerate.</text>
</comment>
<evidence type="ECO:0000256" key="5">
    <source>
        <dbReference type="HAMAP-Rule" id="MF_01039"/>
    </source>
</evidence>
<dbReference type="SMART" id="SM00855">
    <property type="entry name" value="PGAM"/>
    <property type="match status" value="1"/>
</dbReference>
<dbReference type="RefSeq" id="WP_158497123.1">
    <property type="nucleotide sequence ID" value="NZ_JACHNA010000001.1"/>
</dbReference>
<evidence type="ECO:0000313" key="11">
    <source>
        <dbReference type="Proteomes" id="UP000540191"/>
    </source>
</evidence>
<evidence type="ECO:0000313" key="10">
    <source>
        <dbReference type="EMBL" id="MBB4736531.1"/>
    </source>
</evidence>
<evidence type="ECO:0000256" key="1">
    <source>
        <dbReference type="ARBA" id="ARBA00006717"/>
    </source>
</evidence>
<comment type="catalytic activity">
    <reaction evidence="5 9">
        <text>(2R)-2-phosphoglycerate = (2R)-3-phosphoglycerate</text>
        <dbReference type="Rhea" id="RHEA:15901"/>
        <dbReference type="ChEBI" id="CHEBI:58272"/>
        <dbReference type="ChEBI" id="CHEBI:58289"/>
        <dbReference type="EC" id="5.4.2.11"/>
    </reaction>
</comment>
<dbReference type="Gene3D" id="3.40.50.1240">
    <property type="entry name" value="Phosphoglycerate mutase-like"/>
    <property type="match status" value="1"/>
</dbReference>
<feature type="active site" description="Tele-phosphohistidine intermediate" evidence="5 6">
    <location>
        <position position="13"/>
    </location>
</feature>
<dbReference type="EC" id="5.4.2.11" evidence="5 9"/>
<dbReference type="PROSITE" id="PS00175">
    <property type="entry name" value="PG_MUTASE"/>
    <property type="match status" value="1"/>
</dbReference>
<dbReference type="GO" id="GO:0006094">
    <property type="term" value="P:gluconeogenesis"/>
    <property type="evidence" value="ECO:0007669"/>
    <property type="project" value="UniProtKB-UniRule"/>
</dbReference>
<name>A0A7W7M4B4_9MICC</name>
<comment type="similarity">
    <text evidence="1 5">Belongs to the phosphoglycerate mutase family. BPG-dependent PGAM subfamily.</text>
</comment>
<dbReference type="FunFam" id="3.40.50.1240:FF:000012">
    <property type="entry name" value="Phosphoglycerate mutase 1"/>
    <property type="match status" value="1"/>
</dbReference>
<organism evidence="10 11">
    <name type="scientific">Micrococcus cohnii</name>
    <dbReference type="NCBI Taxonomy" id="993416"/>
    <lineage>
        <taxon>Bacteria</taxon>
        <taxon>Bacillati</taxon>
        <taxon>Actinomycetota</taxon>
        <taxon>Actinomycetes</taxon>
        <taxon>Micrococcales</taxon>
        <taxon>Micrococcaceae</taxon>
        <taxon>Micrococcus</taxon>
    </lineage>
</organism>
<dbReference type="GO" id="GO:0006096">
    <property type="term" value="P:glycolytic process"/>
    <property type="evidence" value="ECO:0007669"/>
    <property type="project" value="UniProtKB-UniRule"/>
</dbReference>
<evidence type="ECO:0000256" key="9">
    <source>
        <dbReference type="RuleBase" id="RU004512"/>
    </source>
</evidence>
<feature type="binding site" evidence="5 7">
    <location>
        <begin position="118"/>
        <end position="119"/>
    </location>
    <ligand>
        <name>substrate</name>
    </ligand>
</feature>
<sequence>MANTTYTLVLLRHGQSEWNEKNLFTGWVDVPLTDKGRAEAARGGELLKDEGLAPDVLHTSLLKRAITTANLALEAADRQWIPVKRSWRLNERHYGALQGKDKAEVKAEFGEEQFMVWRRSFDTPPPALEDSSEFSQAGEERYADLGEQAPRTEALKNVIDRLLPYWEESIVPDLKAGKTVMVAAHGNSLRALVKHLDGISDEQIAGLNIPTGIPLVYELDEDFTPVTPGGRYLDPEAAAAGAAAVAAQGNAR</sequence>
<proteinExistence type="inferred from homology"/>
<reference evidence="10 11" key="1">
    <citation type="submission" date="2020-08" db="EMBL/GenBank/DDBJ databases">
        <title>Sequencing the genomes of 1000 actinobacteria strains.</title>
        <authorList>
            <person name="Klenk H.-P."/>
        </authorList>
    </citation>
    <scope>NUCLEOTIDE SEQUENCE [LARGE SCALE GENOMIC DNA]</scope>
    <source>
        <strain evidence="10 11">DSM 23974</strain>
    </source>
</reference>
<evidence type="ECO:0000256" key="3">
    <source>
        <dbReference type="ARBA" id="ARBA00023152"/>
    </source>
</evidence>
<dbReference type="Proteomes" id="UP000540191">
    <property type="component" value="Unassembled WGS sequence"/>
</dbReference>
<keyword evidence="2 5" id="KW-0312">Gluconeogenesis</keyword>
<dbReference type="CDD" id="cd07067">
    <property type="entry name" value="HP_PGM_like"/>
    <property type="match status" value="1"/>
</dbReference>
<dbReference type="PIRSF" id="PIRSF000709">
    <property type="entry name" value="6PFK_2-Ptase"/>
    <property type="match status" value="1"/>
</dbReference>
<keyword evidence="4 5" id="KW-0413">Isomerase</keyword>
<gene>
    <name evidence="5" type="primary">gpmA</name>
    <name evidence="10" type="ORF">HDA30_002039</name>
</gene>
<evidence type="ECO:0000256" key="8">
    <source>
        <dbReference type="PIRSR" id="PIRSR613078-3"/>
    </source>
</evidence>
<dbReference type="HAMAP" id="MF_01039">
    <property type="entry name" value="PGAM_GpmA"/>
    <property type="match status" value="1"/>
</dbReference>
<dbReference type="EMBL" id="JACHNA010000001">
    <property type="protein sequence ID" value="MBB4736531.1"/>
    <property type="molecule type" value="Genomic_DNA"/>
</dbReference>
<dbReference type="InterPro" id="IPR013078">
    <property type="entry name" value="His_Pase_superF_clade-1"/>
</dbReference>
<dbReference type="InterPro" id="IPR001345">
    <property type="entry name" value="PG/BPGM_mutase_AS"/>
</dbReference>
<dbReference type="PANTHER" id="PTHR11931">
    <property type="entry name" value="PHOSPHOGLYCERATE MUTASE"/>
    <property type="match status" value="1"/>
</dbReference>
<dbReference type="SUPFAM" id="SSF53254">
    <property type="entry name" value="Phosphoglycerate mutase-like"/>
    <property type="match status" value="1"/>
</dbReference>
<protein>
    <recommendedName>
        <fullName evidence="5 9">2,3-bisphosphoglycerate-dependent phosphoglycerate mutase</fullName>
        <shortName evidence="5">BPG-dependent PGAM</shortName>
        <shortName evidence="5">PGAM</shortName>
        <shortName evidence="5">Phosphoglyceromutase</shortName>
        <shortName evidence="5">dPGM</shortName>
        <ecNumber evidence="5 9">5.4.2.11</ecNumber>
    </recommendedName>
</protein>
<dbReference type="Pfam" id="PF00300">
    <property type="entry name" value="His_Phos_1"/>
    <property type="match status" value="1"/>
</dbReference>
<feature type="binding site" evidence="5 7">
    <location>
        <begin position="186"/>
        <end position="187"/>
    </location>
    <ligand>
        <name>substrate</name>
    </ligand>
</feature>
<evidence type="ECO:0000256" key="2">
    <source>
        <dbReference type="ARBA" id="ARBA00022432"/>
    </source>
</evidence>
<evidence type="ECO:0000256" key="7">
    <source>
        <dbReference type="PIRSR" id="PIRSR613078-2"/>
    </source>
</evidence>
<accession>A0A7W7M4B4</accession>
<dbReference type="AlphaFoldDB" id="A0A7W7M4B4"/>
<comment type="caution">
    <text evidence="10">The sequence shown here is derived from an EMBL/GenBank/DDBJ whole genome shotgun (WGS) entry which is preliminary data.</text>
</comment>
<keyword evidence="3 5" id="KW-0324">Glycolysis</keyword>
<dbReference type="UniPathway" id="UPA00109">
    <property type="reaction ID" value="UER00186"/>
</dbReference>
<dbReference type="NCBIfam" id="NF010718">
    <property type="entry name" value="PRK14120.1"/>
    <property type="match status" value="1"/>
</dbReference>
<evidence type="ECO:0000256" key="6">
    <source>
        <dbReference type="PIRSR" id="PIRSR613078-1"/>
    </source>
</evidence>
<comment type="pathway">
    <text evidence="5 9">Carbohydrate degradation; glycolysis; pyruvate from D-glyceraldehyde 3-phosphate: step 3/5.</text>
</comment>
<feature type="active site" description="Proton donor/acceptor" evidence="5 6">
    <location>
        <position position="91"/>
    </location>
</feature>
<feature type="binding site" evidence="5 7">
    <location>
        <begin position="91"/>
        <end position="94"/>
    </location>
    <ligand>
        <name>substrate</name>
    </ligand>
</feature>
<dbReference type="NCBIfam" id="TIGR01258">
    <property type="entry name" value="pgm_1"/>
    <property type="match status" value="1"/>
</dbReference>